<evidence type="ECO:0000313" key="1">
    <source>
        <dbReference type="EMBL" id="PNT77615.1"/>
    </source>
</evidence>
<dbReference type="Proteomes" id="UP000008810">
    <property type="component" value="Chromosome 1"/>
</dbReference>
<evidence type="ECO:0000313" key="3">
    <source>
        <dbReference type="Proteomes" id="UP000008810"/>
    </source>
</evidence>
<dbReference type="Gramene" id="PNT77615">
    <property type="protein sequence ID" value="PNT77615"/>
    <property type="gene ID" value="BRADI_1g65961v3"/>
</dbReference>
<proteinExistence type="predicted"/>
<reference evidence="2" key="3">
    <citation type="submission" date="2018-08" db="UniProtKB">
        <authorList>
            <consortium name="EnsemblPlants"/>
        </authorList>
    </citation>
    <scope>IDENTIFICATION</scope>
    <source>
        <strain evidence="2">cv. Bd21</strain>
    </source>
</reference>
<dbReference type="KEGG" id="bdi:100845052"/>
<gene>
    <name evidence="1" type="ORF">BRADI_1g65961v3</name>
</gene>
<accession>A0A2K2DTL0</accession>
<reference evidence="1" key="2">
    <citation type="submission" date="2017-06" db="EMBL/GenBank/DDBJ databases">
        <title>WGS assembly of Brachypodium distachyon.</title>
        <authorList>
            <consortium name="The International Brachypodium Initiative"/>
            <person name="Lucas S."/>
            <person name="Harmon-Smith M."/>
            <person name="Lail K."/>
            <person name="Tice H."/>
            <person name="Grimwood J."/>
            <person name="Bruce D."/>
            <person name="Barry K."/>
            <person name="Shu S."/>
            <person name="Lindquist E."/>
            <person name="Wang M."/>
            <person name="Pitluck S."/>
            <person name="Vogel J.P."/>
            <person name="Garvin D.F."/>
            <person name="Mockler T.C."/>
            <person name="Schmutz J."/>
            <person name="Rokhsar D."/>
            <person name="Bevan M.W."/>
        </authorList>
    </citation>
    <scope>NUCLEOTIDE SEQUENCE</scope>
    <source>
        <strain evidence="1">Bd21</strain>
    </source>
</reference>
<dbReference type="EMBL" id="CM000880">
    <property type="protein sequence ID" value="PNT77615.1"/>
    <property type="molecule type" value="Genomic_DNA"/>
</dbReference>
<reference evidence="1 2" key="1">
    <citation type="journal article" date="2010" name="Nature">
        <title>Genome sequencing and analysis of the model grass Brachypodium distachyon.</title>
        <authorList>
            <consortium name="International Brachypodium Initiative"/>
        </authorList>
    </citation>
    <scope>NUCLEOTIDE SEQUENCE [LARGE SCALE GENOMIC DNA]</scope>
    <source>
        <strain evidence="1 2">Bd21</strain>
    </source>
</reference>
<evidence type="ECO:0000313" key="2">
    <source>
        <dbReference type="EnsemblPlants" id="PNT77615"/>
    </source>
</evidence>
<dbReference type="EnsemblPlants" id="PNT77615">
    <property type="protein sequence ID" value="PNT77615"/>
    <property type="gene ID" value="BRADI_1g65961v3"/>
</dbReference>
<dbReference type="AlphaFoldDB" id="A0A2K2DTL0"/>
<keyword evidence="3" id="KW-1185">Reference proteome</keyword>
<protein>
    <submittedName>
        <fullName evidence="1 2">Uncharacterized protein</fullName>
    </submittedName>
</protein>
<organism evidence="1">
    <name type="scientific">Brachypodium distachyon</name>
    <name type="common">Purple false brome</name>
    <name type="synonym">Trachynia distachya</name>
    <dbReference type="NCBI Taxonomy" id="15368"/>
    <lineage>
        <taxon>Eukaryota</taxon>
        <taxon>Viridiplantae</taxon>
        <taxon>Streptophyta</taxon>
        <taxon>Embryophyta</taxon>
        <taxon>Tracheophyta</taxon>
        <taxon>Spermatophyta</taxon>
        <taxon>Magnoliopsida</taxon>
        <taxon>Liliopsida</taxon>
        <taxon>Poales</taxon>
        <taxon>Poaceae</taxon>
        <taxon>BOP clade</taxon>
        <taxon>Pooideae</taxon>
        <taxon>Stipodae</taxon>
        <taxon>Brachypodieae</taxon>
        <taxon>Brachypodium</taxon>
    </lineage>
</organism>
<name>A0A2K2DTL0_BRADI</name>
<sequence length="547" mass="58933">MLAREELRGEREQVRLSNDGYAHDLTDLLAPAPSAAVEEGVQVGHQVDDLLAFGRLLRPPSAAAAEGIQVGVHNDCIPALFGSAPFAVLSEGIQVAHHLDHTAYILSPATSTAGSSSVLIGESLNRLVNATSAAAHGIQAGLPADGKLQTAEHLLLDLDLDRILGQASEDRPRLLALLGRSSLARQYIVSDMCFCGQFDNLAAMTIPCLLLMSPTGTILLPWHLGAWSGGLLSRGLPCAPAAPGAGPSHSSLLTVQSDILMYMEEFLSPKEGLSLRLSCKGMLASLPWVLDCSLTPLLLLILPSATPCLGLYSPLAGEIFALESTTGRGYKQITLFSSHQEWVLLKIDDQLCLVNLLNNVKKVIPPPSRARHYTLMDLLVNEQGVHIFGISTPGRRNAIIGEYTVGGWAEQSYASNASFLLSDHSKPVKIRASCYCLANDGSIGVYTRGSWDIVKMPDKRVFLHSSGYLVPWGKNCVLLWFPTKERPSSLGLIPCGGDGLMSPIFRGAVYSLGLNRQCLSKEQLMVSRTKLLCRCFRRPLASRKAAL</sequence>